<dbReference type="EMBL" id="CAJPVJ010001997">
    <property type="protein sequence ID" value="CAG2165632.1"/>
    <property type="molecule type" value="Genomic_DNA"/>
</dbReference>
<evidence type="ECO:0000313" key="1">
    <source>
        <dbReference type="EMBL" id="CAD7645367.1"/>
    </source>
</evidence>
<protein>
    <submittedName>
        <fullName evidence="1">Uncharacterized protein</fullName>
    </submittedName>
</protein>
<dbReference type="OrthoDB" id="6531651at2759"/>
<dbReference type="Proteomes" id="UP000728032">
    <property type="component" value="Unassembled WGS sequence"/>
</dbReference>
<name>A0A7R9LPB8_9ACAR</name>
<keyword evidence="2" id="KW-1185">Reference proteome</keyword>
<accession>A0A7R9LPB8</accession>
<sequence>MDTVLTEFIESNLCNRSLVKRLFEIMKFVSKCCPQLFHDIVGQLNRTIQSVETKRNTGTDFILSLWFNIYNRDLLVIEREGNDFHSDGPNSHRGVGLVNEMQINAFNSAIAVDIYGTTFVQK</sequence>
<evidence type="ECO:0000313" key="2">
    <source>
        <dbReference type="Proteomes" id="UP000728032"/>
    </source>
</evidence>
<dbReference type="AlphaFoldDB" id="A0A7R9LPB8"/>
<gene>
    <name evidence="1" type="ORF">ONB1V03_LOCUS5171</name>
</gene>
<organism evidence="1">
    <name type="scientific">Oppiella nova</name>
    <dbReference type="NCBI Taxonomy" id="334625"/>
    <lineage>
        <taxon>Eukaryota</taxon>
        <taxon>Metazoa</taxon>
        <taxon>Ecdysozoa</taxon>
        <taxon>Arthropoda</taxon>
        <taxon>Chelicerata</taxon>
        <taxon>Arachnida</taxon>
        <taxon>Acari</taxon>
        <taxon>Acariformes</taxon>
        <taxon>Sarcoptiformes</taxon>
        <taxon>Oribatida</taxon>
        <taxon>Brachypylina</taxon>
        <taxon>Oppioidea</taxon>
        <taxon>Oppiidae</taxon>
        <taxon>Oppiella</taxon>
    </lineage>
</organism>
<dbReference type="EMBL" id="OC916822">
    <property type="protein sequence ID" value="CAD7645367.1"/>
    <property type="molecule type" value="Genomic_DNA"/>
</dbReference>
<proteinExistence type="predicted"/>
<reference evidence="1" key="1">
    <citation type="submission" date="2020-11" db="EMBL/GenBank/DDBJ databases">
        <authorList>
            <person name="Tran Van P."/>
        </authorList>
    </citation>
    <scope>NUCLEOTIDE SEQUENCE</scope>
</reference>